<dbReference type="RefSeq" id="WP_033700765.1">
    <property type="nucleotide sequence ID" value="NZ_CP116669.1"/>
</dbReference>
<dbReference type="SUPFAM" id="SSF48613">
    <property type="entry name" value="Heme oxygenase-like"/>
    <property type="match status" value="1"/>
</dbReference>
<dbReference type="EMBL" id="CP116669">
    <property type="protein sequence ID" value="WCI01501.1"/>
    <property type="molecule type" value="Genomic_DNA"/>
</dbReference>
<evidence type="ECO:0000313" key="1">
    <source>
        <dbReference type="EMBL" id="WCI01501.1"/>
    </source>
</evidence>
<gene>
    <name evidence="1" type="ORF">PMC74_06270</name>
</gene>
<sequence>MSFDVDAMIENERRTLLAHPLFARISSLDDVRLLMENHVFAVWDFMTLLKRIQRDLTCVTLPWLPPRHIIAARLINEIVTGEETDEHPGGGFISHLDLYLSAMDEIGADTGPFRQFQALLQAGVPLAQALTNVDIPLPAKVFVSKTLDVALHGSTEQVLAYFFFGREDIIPDMFGGLLQRWAIEEASVPMLTYYLKRHIEMDGDDHGPAAKRIIAEIVSEPAQQQALAKSAADALVARTVLWDGVFELLNQRATATAQATCVAAAS</sequence>
<reference evidence="1 2" key="1">
    <citation type="journal article" date="2020" name="Front. Microbiol.">
        <title>Toward Biorecycling: Isolation of a Soil Bacterium That Grows on a Polyurethane Oligomer and Monomer.</title>
        <authorList>
            <person name="Espinosa M.J.C."/>
            <person name="Blanco A.C."/>
            <person name="Schmidgall T."/>
            <person name="Atanasoff-Kardjalieff A.K."/>
            <person name="Kappelmeyer U."/>
            <person name="Tischler D."/>
            <person name="Pieper D.H."/>
            <person name="Heipieper H.J."/>
            <person name="Eberlein C."/>
        </authorList>
    </citation>
    <scope>NUCLEOTIDE SEQUENCE [LARGE SCALE GENOMIC DNA]</scope>
    <source>
        <strain evidence="1 2">TDA1</strain>
    </source>
</reference>
<dbReference type="InterPro" id="IPR024423">
    <property type="entry name" value="DUF3050"/>
</dbReference>
<protein>
    <submittedName>
        <fullName evidence="1">DUF3050 domain-containing protein</fullName>
    </submittedName>
</protein>
<dbReference type="InterPro" id="IPR016084">
    <property type="entry name" value="Haem_Oase-like_multi-hlx"/>
</dbReference>
<proteinExistence type="predicted"/>
<keyword evidence="2" id="KW-1185">Reference proteome</keyword>
<accession>A0ABY7RCW8</accession>
<dbReference type="Gene3D" id="1.20.910.10">
    <property type="entry name" value="Heme oxygenase-like"/>
    <property type="match status" value="1"/>
</dbReference>
<name>A0ABY7RCW8_9PSED</name>
<evidence type="ECO:0000313" key="2">
    <source>
        <dbReference type="Proteomes" id="UP001214301"/>
    </source>
</evidence>
<dbReference type="Proteomes" id="UP001214301">
    <property type="component" value="Chromosome"/>
</dbReference>
<dbReference type="Pfam" id="PF11251">
    <property type="entry name" value="DUF3050"/>
    <property type="match status" value="1"/>
</dbReference>
<dbReference type="GeneID" id="301036978"/>
<organism evidence="1 2">
    <name type="scientific">Pseudomonas capeferrum</name>
    <dbReference type="NCBI Taxonomy" id="1495066"/>
    <lineage>
        <taxon>Bacteria</taxon>
        <taxon>Pseudomonadati</taxon>
        <taxon>Pseudomonadota</taxon>
        <taxon>Gammaproteobacteria</taxon>
        <taxon>Pseudomonadales</taxon>
        <taxon>Pseudomonadaceae</taxon>
        <taxon>Pseudomonas</taxon>
    </lineage>
</organism>